<proteinExistence type="predicted"/>
<dbReference type="Proteomes" id="UP000054477">
    <property type="component" value="Unassembled WGS sequence"/>
</dbReference>
<organism evidence="2 3">
    <name type="scientific">Laccaria amethystina LaAM-08-1</name>
    <dbReference type="NCBI Taxonomy" id="1095629"/>
    <lineage>
        <taxon>Eukaryota</taxon>
        <taxon>Fungi</taxon>
        <taxon>Dikarya</taxon>
        <taxon>Basidiomycota</taxon>
        <taxon>Agaricomycotina</taxon>
        <taxon>Agaricomycetes</taxon>
        <taxon>Agaricomycetidae</taxon>
        <taxon>Agaricales</taxon>
        <taxon>Agaricineae</taxon>
        <taxon>Hydnangiaceae</taxon>
        <taxon>Laccaria</taxon>
    </lineage>
</organism>
<feature type="region of interest" description="Disordered" evidence="1">
    <location>
        <begin position="28"/>
        <end position="52"/>
    </location>
</feature>
<gene>
    <name evidence="2" type="ORF">K443DRAFT_317976</name>
</gene>
<dbReference type="HOGENOM" id="CLU_461558_0_0_1"/>
<name>A0A0C9XWG7_9AGAR</name>
<keyword evidence="3" id="KW-1185">Reference proteome</keyword>
<dbReference type="EMBL" id="KN838556">
    <property type="protein sequence ID" value="KIK05924.1"/>
    <property type="molecule type" value="Genomic_DNA"/>
</dbReference>
<reference evidence="2 3" key="1">
    <citation type="submission" date="2014-04" db="EMBL/GenBank/DDBJ databases">
        <authorList>
            <consortium name="DOE Joint Genome Institute"/>
            <person name="Kuo A."/>
            <person name="Kohler A."/>
            <person name="Nagy L.G."/>
            <person name="Floudas D."/>
            <person name="Copeland A."/>
            <person name="Barry K.W."/>
            <person name="Cichocki N."/>
            <person name="Veneault-Fourrey C."/>
            <person name="LaButti K."/>
            <person name="Lindquist E.A."/>
            <person name="Lipzen A."/>
            <person name="Lundell T."/>
            <person name="Morin E."/>
            <person name="Murat C."/>
            <person name="Sun H."/>
            <person name="Tunlid A."/>
            <person name="Henrissat B."/>
            <person name="Grigoriev I.V."/>
            <person name="Hibbett D.S."/>
            <person name="Martin F."/>
            <person name="Nordberg H.P."/>
            <person name="Cantor M.N."/>
            <person name="Hua S.X."/>
        </authorList>
    </citation>
    <scope>NUCLEOTIDE SEQUENCE [LARGE SCALE GENOMIC DNA]</scope>
    <source>
        <strain evidence="2 3">LaAM-08-1</strain>
    </source>
</reference>
<reference evidence="3" key="2">
    <citation type="submission" date="2015-01" db="EMBL/GenBank/DDBJ databases">
        <title>Evolutionary Origins and Diversification of the Mycorrhizal Mutualists.</title>
        <authorList>
            <consortium name="DOE Joint Genome Institute"/>
            <consortium name="Mycorrhizal Genomics Consortium"/>
            <person name="Kohler A."/>
            <person name="Kuo A."/>
            <person name="Nagy L.G."/>
            <person name="Floudas D."/>
            <person name="Copeland A."/>
            <person name="Barry K.W."/>
            <person name="Cichocki N."/>
            <person name="Veneault-Fourrey C."/>
            <person name="LaButti K."/>
            <person name="Lindquist E.A."/>
            <person name="Lipzen A."/>
            <person name="Lundell T."/>
            <person name="Morin E."/>
            <person name="Murat C."/>
            <person name="Riley R."/>
            <person name="Ohm R."/>
            <person name="Sun H."/>
            <person name="Tunlid A."/>
            <person name="Henrissat B."/>
            <person name="Grigoriev I.V."/>
            <person name="Hibbett D.S."/>
            <person name="Martin F."/>
        </authorList>
    </citation>
    <scope>NUCLEOTIDE SEQUENCE [LARGE SCALE GENOMIC DNA]</scope>
    <source>
        <strain evidence="3">LaAM-08-1</strain>
    </source>
</reference>
<dbReference type="OrthoDB" id="10423167at2759"/>
<sequence>MSRNGSTWPRKIFRTHPSFGRFERFLRRRERSPAHSPPPLVTPESDRNLSRRPSFVDVATANADMTVSTDECNAYQNYASTSSAPPPLSALSGGFFAGSDLKDLPSSTSVRLSEMDVASQHSLPGAGALLFAPNPTASTSRAGPSAHPFLSDLQPPNAPGLQFGGYSKEIVPRPSGPRINCVPLPSLSPSLELPSTPFAHADESANEQYNYETPYQTPFAANHGESTTEQYQDMTHRSPASSYHTAPEILSPQREHQPELVPDALAIAPRIIDYFKPTKLVIDRQISLIDMQSVLSALRHCLQDLTIGPIGIGQPTWPSALATIDISHLAFLKLDRVDFSFLKELLAPVRMDNLRTLDLRVESLESMPDQLNIEWSRLTDLTLHDDFSLEVPLEVLNKVMGSLRDVTRLKWSGKLARANHQKYFYDLKSLKDLSVYSNEDGCAFFLGNIHSITLQTLHLSHFSLGHHGDGFPRVKSLFIEDKIDANEFLAILNHFPTLLSADFGIGSTTVTEKSEWLIMQQIFAQLNSLILRNVSAPIRPLLMSIPLSELTSLEVTFDLKADNKHQFCLGLADCLETKGGVPLENLRLVDANLTREELRSCLEIVGPTLVDYQVRQTPLEGDRQL</sequence>
<dbReference type="InterPro" id="IPR032675">
    <property type="entry name" value="LRR_dom_sf"/>
</dbReference>
<dbReference type="Gene3D" id="3.80.10.10">
    <property type="entry name" value="Ribonuclease Inhibitor"/>
    <property type="match status" value="1"/>
</dbReference>
<evidence type="ECO:0000313" key="2">
    <source>
        <dbReference type="EMBL" id="KIK05924.1"/>
    </source>
</evidence>
<protein>
    <submittedName>
        <fullName evidence="2">Uncharacterized protein</fullName>
    </submittedName>
</protein>
<evidence type="ECO:0000313" key="3">
    <source>
        <dbReference type="Proteomes" id="UP000054477"/>
    </source>
</evidence>
<accession>A0A0C9XWG7</accession>
<evidence type="ECO:0000256" key="1">
    <source>
        <dbReference type="SAM" id="MobiDB-lite"/>
    </source>
</evidence>
<dbReference type="SUPFAM" id="SSF52058">
    <property type="entry name" value="L domain-like"/>
    <property type="match status" value="1"/>
</dbReference>
<dbReference type="AlphaFoldDB" id="A0A0C9XWG7"/>